<dbReference type="Proteomes" id="UP000479710">
    <property type="component" value="Unassembled WGS sequence"/>
</dbReference>
<gene>
    <name evidence="1" type="ORF">E2562_003570</name>
</gene>
<accession>A0A6G1CN69</accession>
<organism evidence="1 2">
    <name type="scientific">Oryza meyeriana var. granulata</name>
    <dbReference type="NCBI Taxonomy" id="110450"/>
    <lineage>
        <taxon>Eukaryota</taxon>
        <taxon>Viridiplantae</taxon>
        <taxon>Streptophyta</taxon>
        <taxon>Embryophyta</taxon>
        <taxon>Tracheophyta</taxon>
        <taxon>Spermatophyta</taxon>
        <taxon>Magnoliopsida</taxon>
        <taxon>Liliopsida</taxon>
        <taxon>Poales</taxon>
        <taxon>Poaceae</taxon>
        <taxon>BOP clade</taxon>
        <taxon>Oryzoideae</taxon>
        <taxon>Oryzeae</taxon>
        <taxon>Oryzinae</taxon>
        <taxon>Oryza</taxon>
        <taxon>Oryza meyeriana</taxon>
    </lineage>
</organism>
<dbReference type="SUPFAM" id="SSF48452">
    <property type="entry name" value="TPR-like"/>
    <property type="match status" value="1"/>
</dbReference>
<comment type="caution">
    <text evidence="1">The sequence shown here is derived from an EMBL/GenBank/DDBJ whole genome shotgun (WGS) entry which is preliminary data.</text>
</comment>
<dbReference type="EMBL" id="SPHZ02000008">
    <property type="protein sequence ID" value="KAF0901599.1"/>
    <property type="molecule type" value="Genomic_DNA"/>
</dbReference>
<dbReference type="Gene3D" id="1.25.40.10">
    <property type="entry name" value="Tetratricopeptide repeat domain"/>
    <property type="match status" value="1"/>
</dbReference>
<dbReference type="InterPro" id="IPR011990">
    <property type="entry name" value="TPR-like_helical_dom_sf"/>
</dbReference>
<evidence type="ECO:0000313" key="2">
    <source>
        <dbReference type="Proteomes" id="UP000479710"/>
    </source>
</evidence>
<reference evidence="1 2" key="1">
    <citation type="submission" date="2019-11" db="EMBL/GenBank/DDBJ databases">
        <title>Whole genome sequence of Oryza granulata.</title>
        <authorList>
            <person name="Li W."/>
        </authorList>
    </citation>
    <scope>NUCLEOTIDE SEQUENCE [LARGE SCALE GENOMIC DNA]</scope>
    <source>
        <strain evidence="2">cv. Menghai</strain>
        <tissue evidence="1">Leaf</tissue>
    </source>
</reference>
<protein>
    <submittedName>
        <fullName evidence="1">Uncharacterized protein</fullName>
    </submittedName>
</protein>
<proteinExistence type="predicted"/>
<dbReference type="AlphaFoldDB" id="A0A6G1CN69"/>
<dbReference type="OrthoDB" id="541719at2759"/>
<evidence type="ECO:0000313" key="1">
    <source>
        <dbReference type="EMBL" id="KAF0901599.1"/>
    </source>
</evidence>
<name>A0A6G1CN69_9ORYZ</name>
<keyword evidence="2" id="KW-1185">Reference proteome</keyword>
<sequence>MGGELARNVWDRAVAVLPSVDQLWYKYVHMEELLGAVANARQFELRYGEVGRALGIYERLLREQPWPGAFVQ</sequence>